<feature type="compositionally biased region" description="Basic and acidic residues" evidence="1">
    <location>
        <begin position="162"/>
        <end position="172"/>
    </location>
</feature>
<gene>
    <name evidence="4" type="ORF">E4U82_11945</name>
</gene>
<feature type="domain" description="DUF1510" evidence="3">
    <location>
        <begin position="204"/>
        <end position="290"/>
    </location>
</feature>
<protein>
    <submittedName>
        <fullName evidence="4">DUF1510 family protein</fullName>
    </submittedName>
</protein>
<evidence type="ECO:0000313" key="5">
    <source>
        <dbReference type="Proteomes" id="UP000298484"/>
    </source>
</evidence>
<accession>A0A4Y9AC80</accession>
<dbReference type="AlphaFoldDB" id="A0A4Y9AC80"/>
<reference evidence="4 5" key="1">
    <citation type="submission" date="2019-03" db="EMBL/GenBank/DDBJ databases">
        <title>Genome sequence of Lentibacillus salicampi ATCC BAA-719.</title>
        <authorList>
            <person name="Maclea K.S."/>
            <person name="Simoes Junior M."/>
        </authorList>
    </citation>
    <scope>NUCLEOTIDE SEQUENCE [LARGE SCALE GENOMIC DNA]</scope>
    <source>
        <strain evidence="4 5">ATCC BAA-719</strain>
    </source>
</reference>
<evidence type="ECO:0000256" key="2">
    <source>
        <dbReference type="SAM" id="Phobius"/>
    </source>
</evidence>
<keyword evidence="2" id="KW-0812">Transmembrane</keyword>
<feature type="region of interest" description="Disordered" evidence="1">
    <location>
        <begin position="108"/>
        <end position="225"/>
    </location>
</feature>
<dbReference type="InterPro" id="IPR009988">
    <property type="entry name" value="DUF1510"/>
</dbReference>
<dbReference type="EMBL" id="SRHY01000020">
    <property type="protein sequence ID" value="TFJ92530.1"/>
    <property type="molecule type" value="Genomic_DNA"/>
</dbReference>
<keyword evidence="2" id="KW-1133">Transmembrane helix</keyword>
<evidence type="ECO:0000259" key="3">
    <source>
        <dbReference type="Pfam" id="PF07423"/>
    </source>
</evidence>
<feature type="compositionally biased region" description="Acidic residues" evidence="1">
    <location>
        <begin position="144"/>
        <end position="155"/>
    </location>
</feature>
<name>A0A4Y9AC80_9BACI</name>
<dbReference type="Pfam" id="PF07423">
    <property type="entry name" value="DUF1510"/>
    <property type="match status" value="1"/>
</dbReference>
<organism evidence="4 5">
    <name type="scientific">Lentibacillus salicampi</name>
    <dbReference type="NCBI Taxonomy" id="175306"/>
    <lineage>
        <taxon>Bacteria</taxon>
        <taxon>Bacillati</taxon>
        <taxon>Bacillota</taxon>
        <taxon>Bacilli</taxon>
        <taxon>Bacillales</taxon>
        <taxon>Bacillaceae</taxon>
        <taxon>Lentibacillus</taxon>
    </lineage>
</organism>
<keyword evidence="5" id="KW-1185">Reference proteome</keyword>
<evidence type="ECO:0000256" key="1">
    <source>
        <dbReference type="SAM" id="MobiDB-lite"/>
    </source>
</evidence>
<comment type="caution">
    <text evidence="4">The sequence shown here is derived from an EMBL/GenBank/DDBJ whole genome shotgun (WGS) entry which is preliminary data.</text>
</comment>
<feature type="compositionally biased region" description="Basic and acidic residues" evidence="1">
    <location>
        <begin position="185"/>
        <end position="200"/>
    </location>
</feature>
<feature type="compositionally biased region" description="Polar residues" evidence="1">
    <location>
        <begin position="209"/>
        <end position="221"/>
    </location>
</feature>
<feature type="transmembrane region" description="Helical" evidence="2">
    <location>
        <begin position="79"/>
        <end position="101"/>
    </location>
</feature>
<dbReference type="Proteomes" id="UP000298484">
    <property type="component" value="Unassembled WGS sequence"/>
</dbReference>
<proteinExistence type="predicted"/>
<keyword evidence="2" id="KW-0472">Membrane</keyword>
<feature type="compositionally biased region" description="Polar residues" evidence="1">
    <location>
        <begin position="112"/>
        <end position="121"/>
    </location>
</feature>
<evidence type="ECO:0000313" key="4">
    <source>
        <dbReference type="EMBL" id="TFJ92530.1"/>
    </source>
</evidence>
<sequence length="294" mass="32764">MVEGAINLKMIAELQNKCSHFLRLYLQVVVWHICYEGIDNKILQHGTWYSKCPSGVGKELNMNRRTDMNLRKRKNKRDIILNTIIIVVFALIVIVGANIVFGGSDTAEDDQNSNANSGGENSQEEVKITESGNGKEQSQAASSDQEDSDNQDESESSQNEDAIDRLEVKDDNQSESNENDDDSQEDQKENESDESEKGPNEDNIGEPIGTSQNGEHTSSYEKGSVDWNEKIKAIQMATGMGDGMTLWRLQSGGGPQKAVGKVSPEGEQSWMYVVNLQWVDQEGWKVTNVNRQSR</sequence>
<dbReference type="OrthoDB" id="2168558at2"/>